<dbReference type="SUPFAM" id="SSF54106">
    <property type="entry name" value="LysM domain"/>
    <property type="match status" value="1"/>
</dbReference>
<dbReference type="Gene3D" id="1.10.530.10">
    <property type="match status" value="1"/>
</dbReference>
<feature type="region of interest" description="Disordered" evidence="2">
    <location>
        <begin position="1"/>
        <end position="29"/>
    </location>
</feature>
<feature type="compositionally biased region" description="Basic and acidic residues" evidence="2">
    <location>
        <begin position="362"/>
        <end position="372"/>
    </location>
</feature>
<dbReference type="EMBL" id="CP013140">
    <property type="protein sequence ID" value="ALN57014.1"/>
    <property type="molecule type" value="Genomic_DNA"/>
</dbReference>
<dbReference type="GO" id="GO:0000270">
    <property type="term" value="P:peptidoglycan metabolic process"/>
    <property type="evidence" value="ECO:0007669"/>
    <property type="project" value="InterPro"/>
</dbReference>
<dbReference type="Pfam" id="PF01464">
    <property type="entry name" value="SLT"/>
    <property type="match status" value="1"/>
</dbReference>
<dbReference type="InterPro" id="IPR008258">
    <property type="entry name" value="Transglycosylase_SLT_dom_1"/>
</dbReference>
<sequence>MSGPRDRRTPARPRPERRPADAAGPRAAPRRRRLLAALAAGLCWLTALPASAAEAPTAAPQESGPTRNGREIYRSFRDGLADQSCEPGVSTRWRQHFANAPRRLAAKDDDLLPLFGYVVDALRENHLPTEYALIPFVESGYRPGARSAAGPAGLWQMIAITARNHRVPMREGYDGRLSPVESTQAAVRYLKTLHGMFGGDWRLAVMAYNAGEYRVFNAIKRAGVNIADARHDQLTGLSDITTAYVRKLHALSCLMEQADDREEWLSALDRPVPRLAAVTVPDGVDSIGEWAARTDQDVAWLQRLNPAFGDGRIGRPGGRRAPLLAVAANAVGAPAAAAPELATASGELPPSEGRATAAAPSKPDERADKESRPLAALKPGETAQADAKAMAAVKPAEPAKNGPAAPKPGDAAKSEARLAAHATRDGEPTTLGSAEDARVEPLARPAKPQRAQATAPRKHTVGRGENPWTIAKRYGVRAADLLKLNGLAAGAVLKPGQALLIDPPAGKRK</sequence>
<organism evidence="4 5">
    <name type="scientific">Lysobacter enzymogenes</name>
    <dbReference type="NCBI Taxonomy" id="69"/>
    <lineage>
        <taxon>Bacteria</taxon>
        <taxon>Pseudomonadati</taxon>
        <taxon>Pseudomonadota</taxon>
        <taxon>Gammaproteobacteria</taxon>
        <taxon>Lysobacterales</taxon>
        <taxon>Lysobacteraceae</taxon>
        <taxon>Lysobacter</taxon>
    </lineage>
</organism>
<evidence type="ECO:0000259" key="3">
    <source>
        <dbReference type="PROSITE" id="PS51782"/>
    </source>
</evidence>
<accession>A0A0S2DEE6</accession>
<dbReference type="Proteomes" id="UP000061569">
    <property type="component" value="Chromosome"/>
</dbReference>
<proteinExistence type="inferred from homology"/>
<dbReference type="GO" id="GO:0008933">
    <property type="term" value="F:peptidoglycan lytic transglycosylase activity"/>
    <property type="evidence" value="ECO:0007669"/>
    <property type="project" value="InterPro"/>
</dbReference>
<protein>
    <submittedName>
        <fullName evidence="4">Transglycosylase SLT domain/LysM domain</fullName>
    </submittedName>
</protein>
<dbReference type="InterPro" id="IPR036779">
    <property type="entry name" value="LysM_dom_sf"/>
</dbReference>
<dbReference type="AlphaFoldDB" id="A0A0S2DEE6"/>
<evidence type="ECO:0000256" key="2">
    <source>
        <dbReference type="SAM" id="MobiDB-lite"/>
    </source>
</evidence>
<feature type="compositionally biased region" description="Basic and acidic residues" evidence="2">
    <location>
        <begin position="1"/>
        <end position="20"/>
    </location>
</feature>
<dbReference type="CDD" id="cd00118">
    <property type="entry name" value="LysM"/>
    <property type="match status" value="1"/>
</dbReference>
<reference evidence="4 5" key="1">
    <citation type="submission" date="2015-11" db="EMBL/GenBank/DDBJ databases">
        <title>Genome sequences of Lysobacter enzymogenes strain C3 and Lysobacter antibioticus ATCC 29479.</title>
        <authorList>
            <person name="Kobayashi D.Y."/>
        </authorList>
    </citation>
    <scope>NUCLEOTIDE SEQUENCE [LARGE SCALE GENOMIC DNA]</scope>
    <source>
        <strain evidence="4 5">C3</strain>
    </source>
</reference>
<evidence type="ECO:0000313" key="5">
    <source>
        <dbReference type="Proteomes" id="UP000061569"/>
    </source>
</evidence>
<dbReference type="STRING" id="69.GLE_1657"/>
<dbReference type="CDD" id="cd16894">
    <property type="entry name" value="MltD-like"/>
    <property type="match status" value="1"/>
</dbReference>
<dbReference type="Gene3D" id="3.10.350.10">
    <property type="entry name" value="LysM domain"/>
    <property type="match status" value="1"/>
</dbReference>
<feature type="domain" description="LysM" evidence="3">
    <location>
        <begin position="457"/>
        <end position="501"/>
    </location>
</feature>
<dbReference type="Pfam" id="PF01476">
    <property type="entry name" value="LysM"/>
    <property type="match status" value="1"/>
</dbReference>
<dbReference type="InterPro" id="IPR023346">
    <property type="entry name" value="Lysozyme-like_dom_sf"/>
</dbReference>
<gene>
    <name evidence="4" type="ORF">GLE_1657</name>
</gene>
<feature type="compositionally biased region" description="Basic and acidic residues" evidence="2">
    <location>
        <begin position="410"/>
        <end position="427"/>
    </location>
</feature>
<feature type="compositionally biased region" description="Low complexity" evidence="2">
    <location>
        <begin position="383"/>
        <end position="409"/>
    </location>
</feature>
<dbReference type="PATRIC" id="fig|69.6.peg.1636"/>
<dbReference type="SUPFAM" id="SSF53955">
    <property type="entry name" value="Lysozyme-like"/>
    <property type="match status" value="1"/>
</dbReference>
<dbReference type="PROSITE" id="PS51782">
    <property type="entry name" value="LYSM"/>
    <property type="match status" value="1"/>
</dbReference>
<dbReference type="OrthoDB" id="9815002at2"/>
<comment type="similarity">
    <text evidence="1">Belongs to the transglycosylase Slt family.</text>
</comment>
<name>A0A0S2DEE6_LYSEN</name>
<evidence type="ECO:0000313" key="4">
    <source>
        <dbReference type="EMBL" id="ALN57014.1"/>
    </source>
</evidence>
<feature type="region of interest" description="Disordered" evidence="2">
    <location>
        <begin position="344"/>
        <end position="466"/>
    </location>
</feature>
<dbReference type="KEGG" id="lez:GLE_1657"/>
<dbReference type="SMART" id="SM00257">
    <property type="entry name" value="LysM"/>
    <property type="match status" value="1"/>
</dbReference>
<dbReference type="InterPro" id="IPR000189">
    <property type="entry name" value="Transglyc_AS"/>
</dbReference>
<dbReference type="InterPro" id="IPR018392">
    <property type="entry name" value="LysM"/>
</dbReference>
<evidence type="ECO:0000256" key="1">
    <source>
        <dbReference type="ARBA" id="ARBA00007734"/>
    </source>
</evidence>
<dbReference type="GO" id="GO:0016020">
    <property type="term" value="C:membrane"/>
    <property type="evidence" value="ECO:0007669"/>
    <property type="project" value="InterPro"/>
</dbReference>
<dbReference type="PROSITE" id="PS00922">
    <property type="entry name" value="TRANSGLYCOSYLASE"/>
    <property type="match status" value="1"/>
</dbReference>